<reference evidence="8 9" key="1">
    <citation type="submission" date="2017-10" db="EMBL/GenBank/DDBJ databases">
        <title>Resolving the taxonomy of Roseburia spp., Eubacterium rectale and Agathobacter spp. through phylogenomic analysis.</title>
        <authorList>
            <person name="Sheridan P.O."/>
            <person name="Walker A.W."/>
            <person name="Duncan S.H."/>
            <person name="Scott K.P."/>
            <person name="Toole P.W.O."/>
            <person name="Luis P."/>
            <person name="Flint H.J."/>
        </authorList>
    </citation>
    <scope>NUCLEOTIDE SEQUENCE [LARGE SCALE GENOMIC DNA]</scope>
    <source>
        <strain evidence="8 9">JK623</strain>
    </source>
</reference>
<dbReference type="Gene3D" id="3.90.105.10">
    <property type="entry name" value="Molybdopterin biosynthesis moea protein, domain 2"/>
    <property type="match status" value="1"/>
</dbReference>
<evidence type="ECO:0000259" key="7">
    <source>
        <dbReference type="Pfam" id="PF03711"/>
    </source>
</evidence>
<dbReference type="SUPFAM" id="SSF53383">
    <property type="entry name" value="PLP-dependent transferases"/>
    <property type="match status" value="1"/>
</dbReference>
<evidence type="ECO:0000256" key="3">
    <source>
        <dbReference type="ARBA" id="ARBA00022793"/>
    </source>
</evidence>
<accession>A0A2G3E4G3</accession>
<dbReference type="Pfam" id="PF03711">
    <property type="entry name" value="OKR_DC_1_C"/>
    <property type="match status" value="1"/>
</dbReference>
<keyword evidence="5" id="KW-0456">Lyase</keyword>
<evidence type="ECO:0008006" key="10">
    <source>
        <dbReference type="Google" id="ProtNLM"/>
    </source>
</evidence>
<dbReference type="Gene3D" id="3.40.640.10">
    <property type="entry name" value="Type I PLP-dependent aspartate aminotransferase-like (Major domain)"/>
    <property type="match status" value="1"/>
</dbReference>
<keyword evidence="9" id="KW-1185">Reference proteome</keyword>
<keyword evidence="3" id="KW-0210">Decarboxylase</keyword>
<evidence type="ECO:0000256" key="4">
    <source>
        <dbReference type="ARBA" id="ARBA00022898"/>
    </source>
</evidence>
<keyword evidence="4" id="KW-0663">Pyridoxal phosphate</keyword>
<evidence type="ECO:0000256" key="5">
    <source>
        <dbReference type="ARBA" id="ARBA00023239"/>
    </source>
</evidence>
<dbReference type="PANTHER" id="PTHR43277:SF3">
    <property type="entry name" value="DECARBOXYLASE, PUTATIVE-RELATED"/>
    <property type="match status" value="1"/>
</dbReference>
<comment type="caution">
    <text evidence="8">The sequence shown here is derived from an EMBL/GenBank/DDBJ whole genome shotgun (WGS) entry which is preliminary data.</text>
</comment>
<evidence type="ECO:0000313" key="8">
    <source>
        <dbReference type="EMBL" id="PHU38050.1"/>
    </source>
</evidence>
<dbReference type="InterPro" id="IPR008286">
    <property type="entry name" value="Prn/Lys/Arg_de-COase_C"/>
</dbReference>
<dbReference type="PANTHER" id="PTHR43277">
    <property type="entry name" value="ARGININE DECARBOXYLASE"/>
    <property type="match status" value="1"/>
</dbReference>
<dbReference type="InterPro" id="IPR052357">
    <property type="entry name" value="Orn_Lys_Arg_decarboxylase-I"/>
</dbReference>
<evidence type="ECO:0000256" key="2">
    <source>
        <dbReference type="ARBA" id="ARBA00010671"/>
    </source>
</evidence>
<evidence type="ECO:0000313" key="9">
    <source>
        <dbReference type="Proteomes" id="UP000224563"/>
    </source>
</evidence>
<feature type="domain" description="Orn/Lys/Arg decarboxylase C-terminal" evidence="7">
    <location>
        <begin position="380"/>
        <end position="417"/>
    </location>
</feature>
<reference evidence="8 9" key="2">
    <citation type="submission" date="2017-10" db="EMBL/GenBank/DDBJ databases">
        <authorList>
            <person name="Banno H."/>
            <person name="Chua N.-H."/>
        </authorList>
    </citation>
    <scope>NUCLEOTIDE SEQUENCE [LARGE SCALE GENOMIC DNA]</scope>
    <source>
        <strain evidence="8 9">JK623</strain>
    </source>
</reference>
<dbReference type="InterPro" id="IPR036633">
    <property type="entry name" value="Prn/Lys/Arg_de-COase_C_sf"/>
</dbReference>
<evidence type="ECO:0000259" key="6">
    <source>
        <dbReference type="Pfam" id="PF01276"/>
    </source>
</evidence>
<dbReference type="SUPFAM" id="SSF55904">
    <property type="entry name" value="Ornithine decarboxylase C-terminal domain"/>
    <property type="match status" value="1"/>
</dbReference>
<dbReference type="InterPro" id="IPR015424">
    <property type="entry name" value="PyrdxlP-dep_Trfase"/>
</dbReference>
<proteinExistence type="inferred from homology"/>
<feature type="domain" description="Orn/Lys/Arg decarboxylases family 1 pyridoxal-P attachment site" evidence="6">
    <location>
        <begin position="6"/>
        <end position="266"/>
    </location>
</feature>
<organism evidence="8 9">
    <name type="scientific">Agathobacter ruminis</name>
    <dbReference type="NCBI Taxonomy" id="1712665"/>
    <lineage>
        <taxon>Bacteria</taxon>
        <taxon>Bacillati</taxon>
        <taxon>Bacillota</taxon>
        <taxon>Clostridia</taxon>
        <taxon>Lachnospirales</taxon>
        <taxon>Lachnospiraceae</taxon>
        <taxon>Agathobacter</taxon>
    </lineage>
</organism>
<gene>
    <name evidence="8" type="ORF">CSX02_05070</name>
</gene>
<name>A0A2G3E4G3_9FIRM</name>
<dbReference type="EMBL" id="PDYG01000018">
    <property type="protein sequence ID" value="PHU38050.1"/>
    <property type="molecule type" value="Genomic_DNA"/>
</dbReference>
<dbReference type="InterPro" id="IPR000310">
    <property type="entry name" value="Orn/Lys/Arg_deCO2ase_major_dom"/>
</dbReference>
<sequence length="453" mass="50180">MSILKQLEQLEKSNMYPFHMPGHKRQMQGRYPYGIDITEIDGFDDLHDATGILKAAQEKAAKLYESRECFYLVNGSTCGILAAISAAVPLGGKILVARNCHKAVYHAMQLRQARAVYLYPEVDEYGINGAVTIGSVEVAVEAAAEAGDGFDACVITSPTYEGIVSDIPRIAQLLHESGIPLIVDAAHGAHFGMHPYFPETPTKLGADVVIMSIHKTLGAPTQTALLHRCTDRISSEQLSLYLDIYETSSPSYVLMAAMEVALEHAKTADWDAYAKRLQNFYMQAARCSITILQMDDPSKIIICGRNLAERLRKDYEIEVEMESYAYVILMTSVFDTDEGFARLIAALQEMKAEECLLPVHREATSHIQEYPIAQAIEMPSQYAELFAAAGLISAEYIYLYPPGIPVFIPGERIEEQDLTELKSCMDAGLAIKGLAHPGKIKVVKDEKWENYIV</sequence>
<comment type="cofactor">
    <cofactor evidence="1">
        <name>pyridoxal 5'-phosphate</name>
        <dbReference type="ChEBI" id="CHEBI:597326"/>
    </cofactor>
</comment>
<dbReference type="InterPro" id="IPR015421">
    <property type="entry name" value="PyrdxlP-dep_Trfase_major"/>
</dbReference>
<comment type="similarity">
    <text evidence="2">Belongs to the Orn/Lys/Arg decarboxylase class-I family.</text>
</comment>
<dbReference type="GO" id="GO:0016831">
    <property type="term" value="F:carboxy-lyase activity"/>
    <property type="evidence" value="ECO:0007669"/>
    <property type="project" value="UniProtKB-KW"/>
</dbReference>
<dbReference type="RefSeq" id="WP_099385852.1">
    <property type="nucleotide sequence ID" value="NZ_JANSWH010000070.1"/>
</dbReference>
<dbReference type="AlphaFoldDB" id="A0A2G3E4G3"/>
<protein>
    <recommendedName>
        <fullName evidence="10">Amino acid decarboxylase</fullName>
    </recommendedName>
</protein>
<dbReference type="Proteomes" id="UP000224563">
    <property type="component" value="Unassembled WGS sequence"/>
</dbReference>
<dbReference type="Pfam" id="PF01276">
    <property type="entry name" value="OKR_DC_1"/>
    <property type="match status" value="1"/>
</dbReference>
<evidence type="ECO:0000256" key="1">
    <source>
        <dbReference type="ARBA" id="ARBA00001933"/>
    </source>
</evidence>